<evidence type="ECO:0000313" key="10">
    <source>
        <dbReference type="EMBL" id="GAA4941436.1"/>
    </source>
</evidence>
<evidence type="ECO:0000259" key="8">
    <source>
        <dbReference type="Pfam" id="PF00149"/>
    </source>
</evidence>
<dbReference type="GO" id="GO:0004519">
    <property type="term" value="F:endonuclease activity"/>
    <property type="evidence" value="ECO:0007669"/>
    <property type="project" value="UniProtKB-KW"/>
</dbReference>
<evidence type="ECO:0000256" key="7">
    <source>
        <dbReference type="RuleBase" id="RU363069"/>
    </source>
</evidence>
<dbReference type="Gene3D" id="3.30.160.720">
    <property type="match status" value="1"/>
</dbReference>
<keyword evidence="5 7" id="KW-0378">Hydrolase</keyword>
<proteinExistence type="inferred from homology"/>
<dbReference type="GO" id="GO:0006260">
    <property type="term" value="P:DNA replication"/>
    <property type="evidence" value="ECO:0007669"/>
    <property type="project" value="UniProtKB-KW"/>
</dbReference>
<gene>
    <name evidence="7" type="primary">sbcD</name>
    <name evidence="10" type="ORF">GCM10025791_19850</name>
</gene>
<evidence type="ECO:0000256" key="3">
    <source>
        <dbReference type="ARBA" id="ARBA00013365"/>
    </source>
</evidence>
<dbReference type="Pfam" id="PF12320">
    <property type="entry name" value="SbcD_C"/>
    <property type="match status" value="1"/>
</dbReference>
<dbReference type="SUPFAM" id="SSF56300">
    <property type="entry name" value="Metallo-dependent phosphatases"/>
    <property type="match status" value="1"/>
</dbReference>
<dbReference type="PANTHER" id="PTHR30337:SF0">
    <property type="entry name" value="NUCLEASE SBCCD SUBUNIT D"/>
    <property type="match status" value="1"/>
</dbReference>
<reference evidence="11" key="1">
    <citation type="journal article" date="2019" name="Int. J. Syst. Evol. Microbiol.">
        <title>The Global Catalogue of Microorganisms (GCM) 10K type strain sequencing project: providing services to taxonomists for standard genome sequencing and annotation.</title>
        <authorList>
            <consortium name="The Broad Institute Genomics Platform"/>
            <consortium name="The Broad Institute Genome Sequencing Center for Infectious Disease"/>
            <person name="Wu L."/>
            <person name="Ma J."/>
        </authorList>
    </citation>
    <scope>NUCLEOTIDE SEQUENCE [LARGE SCALE GENOMIC DNA]</scope>
    <source>
        <strain evidence="11">JCM 19134</strain>
    </source>
</reference>
<comment type="similarity">
    <text evidence="1 7">Belongs to the SbcD family.</text>
</comment>
<sequence length="412" mass="46207">MKVLHTSDWHLGRTLYGRKRYEEFKGFLSWMQQTIEQQRIDVLLIAGDIFDTNTPNNKAQEMYYQFLCKVAASACRHVVVIGGNHDSPSFLNAPKQLLKALNVHVVGAIGDNPEDEIILLRQDERVEAIICAVPYLRDKDIRLIEPGETIDDKNAKLVAGIKNHYAQVCQLAEQKRQQLEQAQGQAIPIIGMGHLFAAGGKTEQDDGVRELYVGNLAHVGVDAFPECLNYVALGHLHVPQTVGGQSHIRYSGSPIAMGYGEAKQQKIVLVLEFNGREYSLQELHIPRFQTLVRLEGEVDTILAEIQTLVASKSDAWLEIEFTCNQVAGNVRQQLDEAIEGSAVEIRRIKNKRLRNRVIHQNGDQETLEDLDIKEVFERCLVANEVPPESRPGLVASYAEILQTLNDDDSQAE</sequence>
<evidence type="ECO:0000313" key="11">
    <source>
        <dbReference type="Proteomes" id="UP001409585"/>
    </source>
</evidence>
<keyword evidence="7" id="KW-0233">DNA recombination</keyword>
<dbReference type="AlphaFoldDB" id="A0AAV3U1T5"/>
<dbReference type="InterPro" id="IPR004843">
    <property type="entry name" value="Calcineurin-like_PHP"/>
</dbReference>
<dbReference type="Pfam" id="PF00149">
    <property type="entry name" value="Metallophos"/>
    <property type="match status" value="1"/>
</dbReference>
<keyword evidence="6 7" id="KW-0269">Exonuclease</keyword>
<evidence type="ECO:0000256" key="2">
    <source>
        <dbReference type="ARBA" id="ARBA00011322"/>
    </source>
</evidence>
<keyword evidence="7" id="KW-0255">Endonuclease</keyword>
<dbReference type="RefSeq" id="WP_345420972.1">
    <property type="nucleotide sequence ID" value="NZ_AP031496.1"/>
</dbReference>
<dbReference type="Gene3D" id="3.60.21.10">
    <property type="match status" value="1"/>
</dbReference>
<evidence type="ECO:0000259" key="9">
    <source>
        <dbReference type="Pfam" id="PF12320"/>
    </source>
</evidence>
<feature type="domain" description="Nuclease SbcCD subunit D C-terminal" evidence="9">
    <location>
        <begin position="287"/>
        <end position="380"/>
    </location>
</feature>
<comment type="caution">
    <text evidence="10">The sequence shown here is derived from an EMBL/GenBank/DDBJ whole genome shotgun (WGS) entry which is preliminary data.</text>
</comment>
<keyword evidence="4 7" id="KW-0540">Nuclease</keyword>
<dbReference type="EMBL" id="BAABLX010000012">
    <property type="protein sequence ID" value="GAA4941436.1"/>
    <property type="molecule type" value="Genomic_DNA"/>
</dbReference>
<dbReference type="GO" id="GO:0006310">
    <property type="term" value="P:DNA recombination"/>
    <property type="evidence" value="ECO:0007669"/>
    <property type="project" value="UniProtKB-KW"/>
</dbReference>
<keyword evidence="11" id="KW-1185">Reference proteome</keyword>
<dbReference type="InterPro" id="IPR029052">
    <property type="entry name" value="Metallo-depent_PP-like"/>
</dbReference>
<evidence type="ECO:0000256" key="1">
    <source>
        <dbReference type="ARBA" id="ARBA00010555"/>
    </source>
</evidence>
<comment type="subunit">
    <text evidence="2 7">Heterodimer of SbcC and SbcD.</text>
</comment>
<dbReference type="InterPro" id="IPR041796">
    <property type="entry name" value="Mre11_N"/>
</dbReference>
<protein>
    <recommendedName>
        <fullName evidence="3 7">Nuclease SbcCD subunit D</fullName>
    </recommendedName>
</protein>
<dbReference type="GO" id="GO:0008408">
    <property type="term" value="F:3'-5' exonuclease activity"/>
    <property type="evidence" value="ECO:0007669"/>
    <property type="project" value="InterPro"/>
</dbReference>
<dbReference type="CDD" id="cd00840">
    <property type="entry name" value="MPP_Mre11_N"/>
    <property type="match status" value="1"/>
</dbReference>
<evidence type="ECO:0000256" key="6">
    <source>
        <dbReference type="ARBA" id="ARBA00022839"/>
    </source>
</evidence>
<name>A0AAV3U1T5_9ALTE</name>
<dbReference type="InterPro" id="IPR004593">
    <property type="entry name" value="SbcD"/>
</dbReference>
<dbReference type="Proteomes" id="UP001409585">
    <property type="component" value="Unassembled WGS sequence"/>
</dbReference>
<comment type="function">
    <text evidence="7">SbcCD cleaves DNA hairpin structures. These structures can inhibit DNA replication and are intermediates in certain DNA recombination reactions. The complex acts as a 3'-&gt;5' double strand exonuclease that can open hairpins. It also has a 5' single-strand endonuclease activity.</text>
</comment>
<evidence type="ECO:0000256" key="4">
    <source>
        <dbReference type="ARBA" id="ARBA00022722"/>
    </source>
</evidence>
<dbReference type="InterPro" id="IPR050535">
    <property type="entry name" value="DNA_Repair-Maintenance_Comp"/>
</dbReference>
<keyword evidence="7" id="KW-0235">DNA replication</keyword>
<organism evidence="10 11">
    <name type="scientific">Halioxenophilus aromaticivorans</name>
    <dbReference type="NCBI Taxonomy" id="1306992"/>
    <lineage>
        <taxon>Bacteria</taxon>
        <taxon>Pseudomonadati</taxon>
        <taxon>Pseudomonadota</taxon>
        <taxon>Gammaproteobacteria</taxon>
        <taxon>Alteromonadales</taxon>
        <taxon>Alteromonadaceae</taxon>
        <taxon>Halioxenophilus</taxon>
    </lineage>
</organism>
<feature type="domain" description="Calcineurin-like phosphoesterase" evidence="8">
    <location>
        <begin position="1"/>
        <end position="110"/>
    </location>
</feature>
<dbReference type="PANTHER" id="PTHR30337">
    <property type="entry name" value="COMPONENT OF ATP-DEPENDENT DSDNA EXONUCLEASE"/>
    <property type="match status" value="1"/>
</dbReference>
<dbReference type="NCBIfam" id="TIGR00619">
    <property type="entry name" value="sbcd"/>
    <property type="match status" value="1"/>
</dbReference>
<evidence type="ECO:0000256" key="5">
    <source>
        <dbReference type="ARBA" id="ARBA00022801"/>
    </source>
</evidence>
<dbReference type="InterPro" id="IPR026843">
    <property type="entry name" value="SbcD_C"/>
</dbReference>
<accession>A0AAV3U1T5</accession>